<dbReference type="Proteomes" id="UP000682928">
    <property type="component" value="Chromosome"/>
</dbReference>
<proteinExistence type="inferred from homology"/>
<feature type="domain" description="YCII-related" evidence="2">
    <location>
        <begin position="1"/>
        <end position="72"/>
    </location>
</feature>
<dbReference type="InterPro" id="IPR005545">
    <property type="entry name" value="YCII"/>
</dbReference>
<dbReference type="EMBL" id="AP024590">
    <property type="protein sequence ID" value="BCU55526.1"/>
    <property type="molecule type" value="Genomic_DNA"/>
</dbReference>
<evidence type="ECO:0000313" key="3">
    <source>
        <dbReference type="EMBL" id="BCU55526.1"/>
    </source>
</evidence>
<dbReference type="RefSeq" id="WP_088218599.1">
    <property type="nucleotide sequence ID" value="NZ_AP024590.1"/>
</dbReference>
<dbReference type="InterPro" id="IPR011008">
    <property type="entry name" value="Dimeric_a/b-barrel"/>
</dbReference>
<evidence type="ECO:0000259" key="2">
    <source>
        <dbReference type="Pfam" id="PF03795"/>
    </source>
</evidence>
<protein>
    <recommendedName>
        <fullName evidence="2">YCII-related domain-containing protein</fullName>
    </recommendedName>
</protein>
<dbReference type="SUPFAM" id="SSF54909">
    <property type="entry name" value="Dimeric alpha+beta barrel"/>
    <property type="match status" value="1"/>
</dbReference>
<dbReference type="AlphaFoldDB" id="A0AA86ITA6"/>
<evidence type="ECO:0000313" key="4">
    <source>
        <dbReference type="Proteomes" id="UP000682928"/>
    </source>
</evidence>
<comment type="similarity">
    <text evidence="1">Belongs to the YciI family.</text>
</comment>
<name>A0AA86ITA6_9ENTR</name>
<dbReference type="PANTHER" id="PTHR37828:SF1">
    <property type="entry name" value="YCII-RELATED DOMAIN-CONTAINING PROTEIN"/>
    <property type="match status" value="1"/>
</dbReference>
<dbReference type="Gene3D" id="3.30.70.1060">
    <property type="entry name" value="Dimeric alpha+beta barrel"/>
    <property type="match status" value="1"/>
</dbReference>
<accession>A0AA86ITA6</accession>
<gene>
    <name evidence="3" type="ORF">ENKO_21200</name>
</gene>
<sequence length="102" mass="11023">MLHAVTLHYIASAQSLAAQIDAHKEWLAEGFARGLILFAGPLSTGKGGYILFHADSAEDVNTFLQRDPFVIDRLVDCEQVSIEPLLRAADFPASWAGAAKVV</sequence>
<dbReference type="PANTHER" id="PTHR37828">
    <property type="entry name" value="GSR2449 PROTEIN"/>
    <property type="match status" value="1"/>
</dbReference>
<organism evidence="3 4">
    <name type="scientific">Enterobacter kobei</name>
    <dbReference type="NCBI Taxonomy" id="208224"/>
    <lineage>
        <taxon>Bacteria</taxon>
        <taxon>Pseudomonadati</taxon>
        <taxon>Pseudomonadota</taxon>
        <taxon>Gammaproteobacteria</taxon>
        <taxon>Enterobacterales</taxon>
        <taxon>Enterobacteriaceae</taxon>
        <taxon>Enterobacter</taxon>
        <taxon>Enterobacter cloacae complex</taxon>
    </lineage>
</organism>
<reference evidence="3" key="1">
    <citation type="submission" date="2021-04" db="EMBL/GenBank/DDBJ databases">
        <title>Difference and commonality of drug resistance evolution in various bacteria. and drug sensitivity profiles.</title>
        <authorList>
            <person name="Maeda T."/>
            <person name="Shibai A."/>
            <person name="Kawada K."/>
            <person name="Kotani H."/>
            <person name="Tarusawa Y."/>
            <person name="Tanabe K."/>
            <person name="Furusawa C."/>
        </authorList>
    </citation>
    <scope>NUCLEOTIDE SEQUENCE</scope>
    <source>
        <strain evidence="3">JCM 8580</strain>
    </source>
</reference>
<evidence type="ECO:0000256" key="1">
    <source>
        <dbReference type="ARBA" id="ARBA00007689"/>
    </source>
</evidence>
<dbReference type="Pfam" id="PF03795">
    <property type="entry name" value="YCII"/>
    <property type="match status" value="1"/>
</dbReference>